<dbReference type="PANTHER" id="PTHR22674">
    <property type="entry name" value="NTPASE, KAP FAMILY P-LOOP DOMAIN-CONTAINING 1"/>
    <property type="match status" value="1"/>
</dbReference>
<dbReference type="InterPro" id="IPR027417">
    <property type="entry name" value="P-loop_NTPase"/>
</dbReference>
<gene>
    <name evidence="2" type="ORF">RZ517_05820</name>
</gene>
<organism evidence="2 3">
    <name type="scientific">Roseovarius phycicola</name>
    <dbReference type="NCBI Taxonomy" id="3080976"/>
    <lineage>
        <taxon>Bacteria</taxon>
        <taxon>Pseudomonadati</taxon>
        <taxon>Pseudomonadota</taxon>
        <taxon>Alphaproteobacteria</taxon>
        <taxon>Rhodobacterales</taxon>
        <taxon>Roseobacteraceae</taxon>
        <taxon>Roseovarius</taxon>
    </lineage>
</organism>
<name>A0ABZ2HMW1_9RHOB</name>
<dbReference type="InterPro" id="IPR052754">
    <property type="entry name" value="NTPase_KAP_P-loop"/>
</dbReference>
<dbReference type="InterPro" id="IPR011646">
    <property type="entry name" value="KAP_P-loop"/>
</dbReference>
<dbReference type="SUPFAM" id="SSF52540">
    <property type="entry name" value="P-loop containing nucleoside triphosphate hydrolases"/>
    <property type="match status" value="1"/>
</dbReference>
<evidence type="ECO:0000259" key="1">
    <source>
        <dbReference type="Pfam" id="PF07693"/>
    </source>
</evidence>
<keyword evidence="3" id="KW-1185">Reference proteome</keyword>
<dbReference type="Gene3D" id="3.40.50.300">
    <property type="entry name" value="P-loop containing nucleotide triphosphate hydrolases"/>
    <property type="match status" value="1"/>
</dbReference>
<dbReference type="Pfam" id="PF07693">
    <property type="entry name" value="KAP_NTPase"/>
    <property type="match status" value="1"/>
</dbReference>
<dbReference type="EMBL" id="CP146069">
    <property type="protein sequence ID" value="WWR47687.1"/>
    <property type="molecule type" value="Genomic_DNA"/>
</dbReference>
<accession>A0ABZ2HMW1</accession>
<dbReference type="RefSeq" id="WP_338550520.1">
    <property type="nucleotide sequence ID" value="NZ_CP146069.1"/>
</dbReference>
<evidence type="ECO:0000313" key="3">
    <source>
        <dbReference type="Proteomes" id="UP001364156"/>
    </source>
</evidence>
<feature type="domain" description="KAP NTPase" evidence="1">
    <location>
        <begin position="25"/>
        <end position="264"/>
    </location>
</feature>
<dbReference type="PANTHER" id="PTHR22674:SF6">
    <property type="entry name" value="NTPASE KAP FAMILY P-LOOP DOMAIN-CONTAINING PROTEIN 1"/>
    <property type="match status" value="1"/>
</dbReference>
<proteinExistence type="predicted"/>
<dbReference type="Proteomes" id="UP001364156">
    <property type="component" value="Chromosome"/>
</dbReference>
<evidence type="ECO:0000313" key="2">
    <source>
        <dbReference type="EMBL" id="WWR47687.1"/>
    </source>
</evidence>
<protein>
    <submittedName>
        <fullName evidence="2">P-loop NTPase fold protein</fullName>
    </submittedName>
</protein>
<reference evidence="2 3" key="1">
    <citation type="submission" date="2023-10" db="EMBL/GenBank/DDBJ databases">
        <title>Roseovarius strain S88 nov., isolated from a marine algae.</title>
        <authorList>
            <person name="Lee M.W."/>
            <person name="Lee J.K."/>
            <person name="Kim J.M."/>
            <person name="Choi D.G."/>
            <person name="Baek J.H."/>
            <person name="Bayburt H."/>
            <person name="Jung J.J."/>
            <person name="Han D.M."/>
            <person name="Jeon C.O."/>
        </authorList>
    </citation>
    <scope>NUCLEOTIDE SEQUENCE [LARGE SCALE GENOMIC DNA]</scope>
    <source>
        <strain evidence="2 3">S88</strain>
    </source>
</reference>
<sequence length="451" mass="50923">MKLFPQDPDMVLYQTGFESDILERELISRQLSELVERIEDPIVLALDDKWGSGKTFFLKRWVTAHTDKNEGTAVTVYFDAFENDYLSDPLVSIITAVSARIPKEQGATVQKWKHVATKLAKPAFGIALSLATFVAKQHLDEMGDVLADAVRDEAEEKTQDLWDVEKGRKDAMDAFRGLLTKLTQDTAAPIVIVVDELDRCRPDYALSVLEVIKHFFSVPKVHFILGINGTALENSVKARYGAEIDAESYLRKFIDLSFSLPRVIGRHDQLSVISKYASELTSDMELPEPISRRCINLLECVAKGREVSLRDIGKVLSKIALLPNQVHEGNWTEGWIDLLCALLVTSVLDPRLHKKLVSGSTHSSELREYLAAPKEITMETIDDQHNPGYNHNVTVWLATLIFCCGSEEVSDVEDLPDWKDRVGDRIDRFSVRDRKSLPARIQRDCIDLFKI</sequence>